<comment type="function">
    <text evidence="11">Catalyses the transfer of galactose onto proteins or lipids.</text>
</comment>
<evidence type="ECO:0000313" key="15">
    <source>
        <dbReference type="EMBL" id="WAR07163.1"/>
    </source>
</evidence>
<evidence type="ECO:0000256" key="8">
    <source>
        <dbReference type="ARBA" id="ARBA00022989"/>
    </source>
</evidence>
<comment type="subcellular location">
    <subcellularLocation>
        <location evidence="1">Membrane</location>
        <topology evidence="1">Single-pass type II membrane protein</topology>
    </subcellularLocation>
</comment>
<accession>A0ABY7EEN9</accession>
<evidence type="ECO:0000256" key="6">
    <source>
        <dbReference type="ARBA" id="ARBA00022692"/>
    </source>
</evidence>
<evidence type="ECO:0000256" key="11">
    <source>
        <dbReference type="RuleBase" id="RU368121"/>
    </source>
</evidence>
<keyword evidence="7 11" id="KW-0735">Signal-anchor</keyword>
<evidence type="ECO:0000256" key="10">
    <source>
        <dbReference type="ARBA" id="ARBA00023180"/>
    </source>
</evidence>
<sequence>MVCSALVSVINVGQLNVSLNTRLRVAKLSSGAASGLNSEKPTYDSRIGNDNTGRISNDKTPNVIRELTFELRGNGSLDFCQAVPDSLEGRLNIDLEAKLQSAPPPVLDDVSPSGLWSPESCVARQRIAVIIPFRDRQKHLDILVYNLVPLLKRQKVAFRIFVVEQFGNKTFNKGRLMNIGFTEARKHNEFDCFIFHDVDLIPEDDRNMYTCSENPRHMSPAVDVFRYKLPYKALVGGVLSIKAEHFFKINGYSNLYWGWGAEDDDMFYRLSASKISVLRPPFTIGRYKMIKHDRKDVSPIRMQFLKTAKTRYLKDGLNTLEYKLVKTRFEKLCTRIIANVGDPPKN</sequence>
<proteinExistence type="inferred from homology"/>
<name>A0ABY7EEN9_MYAAR</name>
<evidence type="ECO:0000313" key="16">
    <source>
        <dbReference type="Proteomes" id="UP001164746"/>
    </source>
</evidence>
<dbReference type="SUPFAM" id="SSF53448">
    <property type="entry name" value="Nucleotide-diphospho-sugar transferases"/>
    <property type="match status" value="1"/>
</dbReference>
<comment type="pathway">
    <text evidence="2 11">Protein modification; protein glycosylation.</text>
</comment>
<keyword evidence="6" id="KW-0812">Transmembrane</keyword>
<evidence type="ECO:0000256" key="3">
    <source>
        <dbReference type="ARBA" id="ARBA00005735"/>
    </source>
</evidence>
<gene>
    <name evidence="15" type="ORF">MAR_017121</name>
</gene>
<dbReference type="Pfam" id="PF02709">
    <property type="entry name" value="Glyco_transf_7C"/>
    <property type="match status" value="1"/>
</dbReference>
<dbReference type="PANTHER" id="PTHR19300">
    <property type="entry name" value="BETA-1,4-GALACTOSYLTRANSFERASE"/>
    <property type="match status" value="1"/>
</dbReference>
<evidence type="ECO:0000256" key="12">
    <source>
        <dbReference type="SAM" id="MobiDB-lite"/>
    </source>
</evidence>
<evidence type="ECO:0000256" key="7">
    <source>
        <dbReference type="ARBA" id="ARBA00022968"/>
    </source>
</evidence>
<dbReference type="Pfam" id="PF13733">
    <property type="entry name" value="Glyco_transf_7N"/>
    <property type="match status" value="1"/>
</dbReference>
<dbReference type="Proteomes" id="UP001164746">
    <property type="component" value="Chromosome 6"/>
</dbReference>
<protein>
    <recommendedName>
        <fullName evidence="11">Beta-1,4-galactosyltransferase</fullName>
        <ecNumber evidence="11">2.4.1.-</ecNumber>
    </recommendedName>
</protein>
<keyword evidence="9" id="KW-0472">Membrane</keyword>
<dbReference type="InterPro" id="IPR003859">
    <property type="entry name" value="Galactosyl_T"/>
</dbReference>
<organism evidence="15 16">
    <name type="scientific">Mya arenaria</name>
    <name type="common">Soft-shell clam</name>
    <dbReference type="NCBI Taxonomy" id="6604"/>
    <lineage>
        <taxon>Eukaryota</taxon>
        <taxon>Metazoa</taxon>
        <taxon>Spiralia</taxon>
        <taxon>Lophotrochozoa</taxon>
        <taxon>Mollusca</taxon>
        <taxon>Bivalvia</taxon>
        <taxon>Autobranchia</taxon>
        <taxon>Heteroconchia</taxon>
        <taxon>Euheterodonta</taxon>
        <taxon>Imparidentia</taxon>
        <taxon>Neoheterodontei</taxon>
        <taxon>Myida</taxon>
        <taxon>Myoidea</taxon>
        <taxon>Myidae</taxon>
        <taxon>Mya</taxon>
    </lineage>
</organism>
<dbReference type="InterPro" id="IPR027995">
    <property type="entry name" value="Galactosyl_T_N"/>
</dbReference>
<keyword evidence="10 11" id="KW-0325">Glycoprotein</keyword>
<keyword evidence="5 11" id="KW-0808">Transferase</keyword>
<evidence type="ECO:0000259" key="13">
    <source>
        <dbReference type="Pfam" id="PF02709"/>
    </source>
</evidence>
<comment type="similarity">
    <text evidence="3 11">Belongs to the glycosyltransferase 7 family.</text>
</comment>
<evidence type="ECO:0000256" key="1">
    <source>
        <dbReference type="ARBA" id="ARBA00004606"/>
    </source>
</evidence>
<dbReference type="InterPro" id="IPR029044">
    <property type="entry name" value="Nucleotide-diphossugar_trans"/>
</dbReference>
<dbReference type="EC" id="2.4.1.-" evidence="11"/>
<keyword evidence="16" id="KW-1185">Reference proteome</keyword>
<feature type="region of interest" description="Disordered" evidence="12">
    <location>
        <begin position="33"/>
        <end position="55"/>
    </location>
</feature>
<evidence type="ECO:0000256" key="4">
    <source>
        <dbReference type="ARBA" id="ARBA00022676"/>
    </source>
</evidence>
<evidence type="ECO:0000256" key="9">
    <source>
        <dbReference type="ARBA" id="ARBA00023136"/>
    </source>
</evidence>
<reference evidence="15" key="1">
    <citation type="submission" date="2022-11" db="EMBL/GenBank/DDBJ databases">
        <title>Centuries of genome instability and evolution in soft-shell clam transmissible cancer (bioRxiv).</title>
        <authorList>
            <person name="Hart S.F.M."/>
            <person name="Yonemitsu M.A."/>
            <person name="Giersch R.M."/>
            <person name="Beal B.F."/>
            <person name="Arriagada G."/>
            <person name="Davis B.W."/>
            <person name="Ostrander E.A."/>
            <person name="Goff S.P."/>
            <person name="Metzger M.J."/>
        </authorList>
    </citation>
    <scope>NUCLEOTIDE SEQUENCE</scope>
    <source>
        <strain evidence="15">MELC-2E11</strain>
        <tissue evidence="15">Siphon/mantle</tissue>
    </source>
</reference>
<dbReference type="PANTHER" id="PTHR19300:SF57">
    <property type="entry name" value="BETA-1,4-N-ACETYLGALACTOSAMINYLTRANSFERASE"/>
    <property type="match status" value="1"/>
</dbReference>
<dbReference type="CDD" id="cd00899">
    <property type="entry name" value="b4GalT"/>
    <property type="match status" value="1"/>
</dbReference>
<dbReference type="Gene3D" id="3.90.550.10">
    <property type="entry name" value="Spore Coat Polysaccharide Biosynthesis Protein SpsA, Chain A"/>
    <property type="match status" value="1"/>
</dbReference>
<keyword evidence="4 11" id="KW-0328">Glycosyltransferase</keyword>
<dbReference type="PRINTS" id="PR02050">
    <property type="entry name" value="B14GALTRFASE"/>
</dbReference>
<evidence type="ECO:0000256" key="5">
    <source>
        <dbReference type="ARBA" id="ARBA00022679"/>
    </source>
</evidence>
<dbReference type="EMBL" id="CP111017">
    <property type="protein sequence ID" value="WAR07163.1"/>
    <property type="molecule type" value="Genomic_DNA"/>
</dbReference>
<feature type="domain" description="Galactosyltransferase C-terminal" evidence="13">
    <location>
        <begin position="216"/>
        <end position="293"/>
    </location>
</feature>
<dbReference type="InterPro" id="IPR027791">
    <property type="entry name" value="Galactosyl_T_C"/>
</dbReference>
<keyword evidence="8" id="KW-1133">Transmembrane helix</keyword>
<feature type="domain" description="Galactosyltransferase N-terminal" evidence="14">
    <location>
        <begin position="80"/>
        <end position="212"/>
    </location>
</feature>
<evidence type="ECO:0000256" key="2">
    <source>
        <dbReference type="ARBA" id="ARBA00004922"/>
    </source>
</evidence>
<evidence type="ECO:0000259" key="14">
    <source>
        <dbReference type="Pfam" id="PF13733"/>
    </source>
</evidence>